<keyword evidence="2" id="KW-1185">Reference proteome</keyword>
<protein>
    <submittedName>
        <fullName evidence="1">Uncharacterized protein</fullName>
    </submittedName>
</protein>
<proteinExistence type="predicted"/>
<sequence length="30" mass="3375">MLLIANPVEHNWIVVDEAGLVMIAPEKKFP</sequence>
<dbReference type="HOGENOM" id="CLU_3404199_0_0_11"/>
<dbReference type="KEGG" id="lxx:Lxx16940"/>
<evidence type="ECO:0000313" key="2">
    <source>
        <dbReference type="Proteomes" id="UP000001306"/>
    </source>
</evidence>
<organism evidence="1 2">
    <name type="scientific">Leifsonia xyli subsp. xyli (strain CTCB07)</name>
    <dbReference type="NCBI Taxonomy" id="281090"/>
    <lineage>
        <taxon>Bacteria</taxon>
        <taxon>Bacillati</taxon>
        <taxon>Actinomycetota</taxon>
        <taxon>Actinomycetes</taxon>
        <taxon>Micrococcales</taxon>
        <taxon>Microbacteriaceae</taxon>
        <taxon>Leifsonia</taxon>
    </lineage>
</organism>
<name>Q6ADT6_LEIXX</name>
<reference evidence="1 2" key="1">
    <citation type="journal article" date="2004" name="Mol. Plant Microbe Interact.">
        <title>The genome sequence of the Gram-positive sugarcane pathogen Leifsonia xyli subsp. xyli.</title>
        <authorList>
            <person name="Monteiro-Vitorello C.B."/>
            <person name="Camargo L.E.A."/>
            <person name="Van Sluys M.A."/>
            <person name="Kitajima J.P."/>
            <person name="Truffi D."/>
            <person name="do Amaral A.M."/>
            <person name="Harakava R."/>
            <person name="de Oliveira J.C.F."/>
            <person name="Wood D."/>
            <person name="de Oliveira M.C."/>
            <person name="Miyaki C.Y."/>
            <person name="Takita M.A."/>
            <person name="da Silva A.C.R."/>
            <person name="Furlan L.R."/>
            <person name="Carraro D.M."/>
            <person name="Camarotte G."/>
            <person name="Almeida N.F. Jr."/>
            <person name="Carrer H."/>
            <person name="Coutinho L.L."/>
            <person name="El-Dorry H.A."/>
            <person name="Ferro M.I.T."/>
            <person name="Gagliardi P.R."/>
            <person name="Giglioti E."/>
            <person name="Goldman M.H.S."/>
            <person name="Goldman G.H."/>
            <person name="Kimura E.T."/>
            <person name="Ferro E.S."/>
            <person name="Kuramae E.E."/>
            <person name="Lemos E.G.M."/>
            <person name="Lemos M.V.F."/>
            <person name="Mauro S.M.Z."/>
            <person name="Machado M.A."/>
            <person name="Marino C.L."/>
            <person name="Menck C.F."/>
            <person name="Nunes L.R."/>
            <person name="Oliveira R.C."/>
            <person name="Pereira G.G."/>
            <person name="Siqueira W."/>
            <person name="de Souza A.A."/>
            <person name="Tsai S.M."/>
            <person name="Zanca A.S."/>
            <person name="Simpson A.J.G."/>
            <person name="Brumbley S.M."/>
            <person name="Setubal J.C."/>
        </authorList>
    </citation>
    <scope>NUCLEOTIDE SEQUENCE [LARGE SCALE GENOMIC DNA]</scope>
    <source>
        <strain evidence="1 2">CTCB07</strain>
    </source>
</reference>
<accession>Q6ADT6</accession>
<gene>
    <name evidence="1" type="ordered locus">Lxx16940</name>
</gene>
<dbReference type="EMBL" id="AE016822">
    <property type="protein sequence ID" value="AAT89460.1"/>
    <property type="molecule type" value="Genomic_DNA"/>
</dbReference>
<evidence type="ECO:0000313" key="1">
    <source>
        <dbReference type="EMBL" id="AAT89460.1"/>
    </source>
</evidence>
<dbReference type="AlphaFoldDB" id="Q6ADT6"/>
<dbReference type="Proteomes" id="UP000001306">
    <property type="component" value="Chromosome"/>
</dbReference>